<feature type="transmembrane region" description="Helical" evidence="6">
    <location>
        <begin position="434"/>
        <end position="458"/>
    </location>
</feature>
<comment type="subcellular location">
    <subcellularLocation>
        <location evidence="1">Membrane</location>
        <topology evidence="1">Multi-pass membrane protein</topology>
    </subcellularLocation>
</comment>
<comment type="similarity">
    <text evidence="2">Belongs to the major facilitator superfamily. Proton-dependent oligopeptide transporter (POT/PTR) (TC 2.A.17) family.</text>
</comment>
<dbReference type="InterPro" id="IPR000109">
    <property type="entry name" value="POT_fam"/>
</dbReference>
<proteinExistence type="inferred from homology"/>
<dbReference type="PROSITE" id="PS01022">
    <property type="entry name" value="PTR2_1"/>
    <property type="match status" value="1"/>
</dbReference>
<evidence type="ECO:0000256" key="2">
    <source>
        <dbReference type="ARBA" id="ARBA00005982"/>
    </source>
</evidence>
<comment type="caution">
    <text evidence="7">The sequence shown here is derived from an EMBL/GenBank/DDBJ whole genome shotgun (WGS) entry which is preliminary data.</text>
</comment>
<feature type="transmembrane region" description="Helical" evidence="6">
    <location>
        <begin position="311"/>
        <end position="331"/>
    </location>
</feature>
<evidence type="ECO:0000256" key="1">
    <source>
        <dbReference type="ARBA" id="ARBA00004141"/>
    </source>
</evidence>
<evidence type="ECO:0000256" key="3">
    <source>
        <dbReference type="ARBA" id="ARBA00022692"/>
    </source>
</evidence>
<keyword evidence="5 6" id="KW-0472">Membrane</keyword>
<dbReference type="AlphaFoldDB" id="A0AAP0IRV9"/>
<dbReference type="GO" id="GO:0016020">
    <property type="term" value="C:membrane"/>
    <property type="evidence" value="ECO:0007669"/>
    <property type="project" value="UniProtKB-SubCell"/>
</dbReference>
<dbReference type="EMBL" id="JBBNAG010000007">
    <property type="protein sequence ID" value="KAK9119597.1"/>
    <property type="molecule type" value="Genomic_DNA"/>
</dbReference>
<evidence type="ECO:0000256" key="6">
    <source>
        <dbReference type="SAM" id="Phobius"/>
    </source>
</evidence>
<dbReference type="Proteomes" id="UP001419268">
    <property type="component" value="Unassembled WGS sequence"/>
</dbReference>
<feature type="transmembrane region" description="Helical" evidence="6">
    <location>
        <begin position="50"/>
        <end position="72"/>
    </location>
</feature>
<evidence type="ECO:0000313" key="8">
    <source>
        <dbReference type="Proteomes" id="UP001419268"/>
    </source>
</evidence>
<feature type="transmembrane region" description="Helical" evidence="6">
    <location>
        <begin position="78"/>
        <end position="99"/>
    </location>
</feature>
<keyword evidence="3 6" id="KW-0812">Transmembrane</keyword>
<accession>A0AAP0IRV9</accession>
<reference evidence="7 8" key="1">
    <citation type="submission" date="2024-01" db="EMBL/GenBank/DDBJ databases">
        <title>Genome assemblies of Stephania.</title>
        <authorList>
            <person name="Yang L."/>
        </authorList>
    </citation>
    <scope>NUCLEOTIDE SEQUENCE [LARGE SCALE GENOMIC DNA]</scope>
    <source>
        <strain evidence="7">JXDWG</strain>
        <tissue evidence="7">Leaf</tissue>
    </source>
</reference>
<dbReference type="SUPFAM" id="SSF103473">
    <property type="entry name" value="MFS general substrate transporter"/>
    <property type="match status" value="2"/>
</dbReference>
<name>A0AAP0IRV9_9MAGN</name>
<feature type="transmembrane region" description="Helical" evidence="6">
    <location>
        <begin position="172"/>
        <end position="191"/>
    </location>
</feature>
<feature type="transmembrane region" description="Helical" evidence="6">
    <location>
        <begin position="479"/>
        <end position="503"/>
    </location>
</feature>
<feature type="transmembrane region" description="Helical" evidence="6">
    <location>
        <begin position="523"/>
        <end position="542"/>
    </location>
</feature>
<dbReference type="GO" id="GO:0006857">
    <property type="term" value="P:oligopeptide transport"/>
    <property type="evidence" value="ECO:0007669"/>
    <property type="project" value="InterPro"/>
</dbReference>
<evidence type="ECO:0000256" key="5">
    <source>
        <dbReference type="ARBA" id="ARBA00023136"/>
    </source>
</evidence>
<dbReference type="PANTHER" id="PTHR11654">
    <property type="entry name" value="OLIGOPEPTIDE TRANSPORTER-RELATED"/>
    <property type="match status" value="1"/>
</dbReference>
<dbReference type="GO" id="GO:0022857">
    <property type="term" value="F:transmembrane transporter activity"/>
    <property type="evidence" value="ECO:0007669"/>
    <property type="project" value="InterPro"/>
</dbReference>
<evidence type="ECO:0000256" key="4">
    <source>
        <dbReference type="ARBA" id="ARBA00022989"/>
    </source>
</evidence>
<dbReference type="Pfam" id="PF00854">
    <property type="entry name" value="PTR2"/>
    <property type="match status" value="1"/>
</dbReference>
<evidence type="ECO:0000313" key="7">
    <source>
        <dbReference type="EMBL" id="KAK9119597.1"/>
    </source>
</evidence>
<protein>
    <submittedName>
        <fullName evidence="7">Uncharacterized protein</fullName>
    </submittedName>
</protein>
<feature type="transmembrane region" description="Helical" evidence="6">
    <location>
        <begin position="197"/>
        <end position="222"/>
    </location>
</feature>
<dbReference type="Gene3D" id="1.20.1250.20">
    <property type="entry name" value="MFS general substrate transporter like domains"/>
    <property type="match status" value="1"/>
</dbReference>
<dbReference type="InterPro" id="IPR036259">
    <property type="entry name" value="MFS_trans_sf"/>
</dbReference>
<feature type="transmembrane region" description="Helical" evidence="6">
    <location>
        <begin position="351"/>
        <end position="373"/>
    </location>
</feature>
<dbReference type="InterPro" id="IPR018456">
    <property type="entry name" value="PTR2_symporter_CS"/>
</dbReference>
<sequence length="560" mass="61746">MVSYTRVYELVIYKVVAGVERFAFKGVASNLVTYLTEVVKLSNSAAAKTVNSWCGVNFLLPLLGAFLADSFLGRYSTILVSSFIYVVGLVALTSTAIVLERKSATKTTSSSSSYSSLFPLLWSLFLISVAQGGYNPCLQAFGAEQLENEQELPSSTKDAGKGSNQKSLFFKWWYFGICSGSLLGISVMAYVQDTFGWSLGFAIPAIAMTLSVAPFYCGARFYTVKETKGLKQIESFVKAIKASVAPNTITRRITLSSSSSSKNSTIISDELELEEKPLCRNEGIGIPCAEALIVEMPDTATHHLVSDDVRAVLRLLPIWAMLLTFAVIFQQPATFFTKQGMTMKRKIGKNFMIPPASLQSVINLSIILLMPLYDKIVIPIVQFITRSNKGIDVMQRMGIGMLLSVIAMTIAAVVEKKRLEIGSSSPLLQSPLPTIPMSIFWLLPQYIILGMSDVFTVVGMQEFFYSQVPSRLRTIGMALHLSVFGVGSFLSAFLISLLEIVTSDGEGRHSWFSNDMTEARLDKYYWILAFSSAFSLFFFICLCKQHKSKTDHCKVAPSTK</sequence>
<organism evidence="7 8">
    <name type="scientific">Stephania cephalantha</name>
    <dbReference type="NCBI Taxonomy" id="152367"/>
    <lineage>
        <taxon>Eukaryota</taxon>
        <taxon>Viridiplantae</taxon>
        <taxon>Streptophyta</taxon>
        <taxon>Embryophyta</taxon>
        <taxon>Tracheophyta</taxon>
        <taxon>Spermatophyta</taxon>
        <taxon>Magnoliopsida</taxon>
        <taxon>Ranunculales</taxon>
        <taxon>Menispermaceae</taxon>
        <taxon>Menispermoideae</taxon>
        <taxon>Cissampelideae</taxon>
        <taxon>Stephania</taxon>
    </lineage>
</organism>
<keyword evidence="4 6" id="KW-1133">Transmembrane helix</keyword>
<feature type="transmembrane region" description="Helical" evidence="6">
    <location>
        <begin position="393"/>
        <end position="414"/>
    </location>
</feature>
<gene>
    <name evidence="7" type="ORF">Scep_017690</name>
</gene>
<keyword evidence="8" id="KW-1185">Reference proteome</keyword>